<keyword evidence="5" id="KW-1133">Transmembrane helix</keyword>
<dbReference type="InterPro" id="IPR003660">
    <property type="entry name" value="HAMP_dom"/>
</dbReference>
<dbReference type="SMART" id="SM00283">
    <property type="entry name" value="MA"/>
    <property type="match status" value="1"/>
</dbReference>
<proteinExistence type="inferred from homology"/>
<evidence type="ECO:0000259" key="8">
    <source>
        <dbReference type="PROSITE" id="PS50885"/>
    </source>
</evidence>
<evidence type="ECO:0000259" key="6">
    <source>
        <dbReference type="PROSITE" id="PS50046"/>
    </source>
</evidence>
<evidence type="ECO:0000256" key="4">
    <source>
        <dbReference type="SAM" id="Coils"/>
    </source>
</evidence>
<accession>A0A856MGI7</accession>
<dbReference type="Pfam" id="PF00672">
    <property type="entry name" value="HAMP"/>
    <property type="match status" value="1"/>
</dbReference>
<evidence type="ECO:0000256" key="5">
    <source>
        <dbReference type="SAM" id="Phobius"/>
    </source>
</evidence>
<dbReference type="PANTHER" id="PTHR32089:SF114">
    <property type="entry name" value="METHYL-ACCEPTING CHEMOTAXIS PROTEIN MCPB"/>
    <property type="match status" value="1"/>
</dbReference>
<dbReference type="Proteomes" id="UP000503129">
    <property type="component" value="Chromosome"/>
</dbReference>
<evidence type="ECO:0000313" key="9">
    <source>
        <dbReference type="EMBL" id="QDL08056.1"/>
    </source>
</evidence>
<keyword evidence="4" id="KW-0175">Coiled coil</keyword>
<dbReference type="CDD" id="cd06225">
    <property type="entry name" value="HAMP"/>
    <property type="match status" value="1"/>
</dbReference>
<dbReference type="PANTHER" id="PTHR32089">
    <property type="entry name" value="METHYL-ACCEPTING CHEMOTAXIS PROTEIN MCPB"/>
    <property type="match status" value="1"/>
</dbReference>
<dbReference type="AlphaFoldDB" id="A0A856MGI7"/>
<protein>
    <submittedName>
        <fullName evidence="9">Chemotaxis protein</fullName>
    </submittedName>
</protein>
<keyword evidence="5" id="KW-0472">Membrane</keyword>
<dbReference type="KEGG" id="bsen:DP114_09195"/>
<keyword evidence="1 3" id="KW-0807">Transducer</keyword>
<evidence type="ECO:0000256" key="3">
    <source>
        <dbReference type="PROSITE-ProRule" id="PRU00284"/>
    </source>
</evidence>
<comment type="similarity">
    <text evidence="2">Belongs to the methyl-accepting chemotaxis (MCP) protein family.</text>
</comment>
<feature type="transmembrane region" description="Helical" evidence="5">
    <location>
        <begin position="168"/>
        <end position="189"/>
    </location>
</feature>
<dbReference type="Pfam" id="PF00015">
    <property type="entry name" value="MCPsignal"/>
    <property type="match status" value="1"/>
</dbReference>
<dbReference type="GO" id="GO:0007165">
    <property type="term" value="P:signal transduction"/>
    <property type="evidence" value="ECO:0007669"/>
    <property type="project" value="UniProtKB-KW"/>
</dbReference>
<dbReference type="GO" id="GO:0016020">
    <property type="term" value="C:membrane"/>
    <property type="evidence" value="ECO:0007669"/>
    <property type="project" value="InterPro"/>
</dbReference>
<feature type="domain" description="Phytochrome chromophore attachment site" evidence="6">
    <location>
        <begin position="268"/>
        <end position="404"/>
    </location>
</feature>
<dbReference type="Gene3D" id="1.10.287.950">
    <property type="entry name" value="Methyl-accepting chemotaxis protein"/>
    <property type="match status" value="1"/>
</dbReference>
<dbReference type="InterPro" id="IPR003018">
    <property type="entry name" value="GAF"/>
</dbReference>
<gene>
    <name evidence="9" type="ORF">DP114_09195</name>
</gene>
<dbReference type="SMART" id="SM00304">
    <property type="entry name" value="HAMP"/>
    <property type="match status" value="3"/>
</dbReference>
<dbReference type="SUPFAM" id="SSF55781">
    <property type="entry name" value="GAF domain-like"/>
    <property type="match status" value="1"/>
</dbReference>
<sequence length="762" mass="83953">MLKNRRYDERNLAPSRKLDCTCIVKVIRKSIVLKVTALAITIGTLPLLAVRTTPHNFGNQSISQEITEVQQTKTSAIANEVPQAILEDDQKIQIAAALLILVNPLVRHNTFEQQQAVLNRYIIDSAYQLTNYVVWRTPRVLPNLNSEVIFAVNKVTTSANQQDSFLSMLLWIGMIGALVVAIAVFLVQWCISPILNTTNVLRKPGSGEPQIDAEEDELASLGPAINLMAEKLKILVTEQAEHSSRQEAEVKRTQIFTEITLRIRQFLKQQDILQTTVEEIRNLLATERVVVYRFNDVGSGNIVSESIAAGWAKMIDTQMNDPCLSEHYIQHYKNGRVRAIDNIYQAGFTVCHIKTLEKFAVKASLIAPVFQGKQLISLLVAHECKKPRAWQEWEINLFAQLAIQVGFALDQATLLEQVEAVSQDQRQQKEALEKKLIQMINSIEAASNGDLTVRAEVSAGEIGTIADFFNSIIENLRQIVTAVKKAAEQVNVSVGENSNATQQLASEALEQAQEITRTVAEINQMSLSIQAVADSAHQAAEVAEIASDIATEGEVAMDRTVKSILNLQHTVTQTADKVNRLGQSSQQISKVVSLINQIALQTNLLSINASLEISRAGHENRGLSVVADEIGQLAAQSAQATLEIQQILENIQVETNDVVKAMEFGRSEVLEGANLVKDAKLSLAKISQVSRQIDQLLQLISNTTISQAQTSSTVAILMSDIAKVSERTSDFSYNVSGSLQKTLEVAQELQKSVGVFKIGEQN</sequence>
<keyword evidence="10" id="KW-1185">Reference proteome</keyword>
<dbReference type="CDD" id="cd11386">
    <property type="entry name" value="MCP_signal"/>
    <property type="match status" value="1"/>
</dbReference>
<dbReference type="SMART" id="SM00065">
    <property type="entry name" value="GAF"/>
    <property type="match status" value="1"/>
</dbReference>
<dbReference type="RefSeq" id="WP_171975940.1">
    <property type="nucleotide sequence ID" value="NZ_CAWOXK010000001.1"/>
</dbReference>
<dbReference type="EMBL" id="CP030118">
    <property type="protein sequence ID" value="QDL08056.1"/>
    <property type="molecule type" value="Genomic_DNA"/>
</dbReference>
<dbReference type="Gene3D" id="6.10.340.10">
    <property type="match status" value="1"/>
</dbReference>
<dbReference type="PROSITE" id="PS50046">
    <property type="entry name" value="PHYTOCHROME_2"/>
    <property type="match status" value="1"/>
</dbReference>
<evidence type="ECO:0000313" key="10">
    <source>
        <dbReference type="Proteomes" id="UP000503129"/>
    </source>
</evidence>
<reference evidence="9 10" key="1">
    <citation type="submission" date="2018-06" db="EMBL/GenBank/DDBJ databases">
        <title>Comparative genomics of Brasilonema spp. strains.</title>
        <authorList>
            <person name="Alvarenga D.O."/>
            <person name="Fiore M.F."/>
            <person name="Varani A.M."/>
        </authorList>
    </citation>
    <scope>NUCLEOTIDE SEQUENCE [LARGE SCALE GENOMIC DNA]</scope>
    <source>
        <strain evidence="9 10">CENA114</strain>
    </source>
</reference>
<dbReference type="Pfam" id="PF01590">
    <property type="entry name" value="GAF"/>
    <property type="match status" value="1"/>
</dbReference>
<evidence type="ECO:0000256" key="2">
    <source>
        <dbReference type="ARBA" id="ARBA00029447"/>
    </source>
</evidence>
<dbReference type="PROSITE" id="PS50885">
    <property type="entry name" value="HAMP"/>
    <property type="match status" value="1"/>
</dbReference>
<feature type="domain" description="Methyl-accepting transducer" evidence="7">
    <location>
        <begin position="486"/>
        <end position="722"/>
    </location>
</feature>
<dbReference type="InterPro" id="IPR016132">
    <property type="entry name" value="Phyto_chromo_attachment"/>
</dbReference>
<evidence type="ECO:0000256" key="1">
    <source>
        <dbReference type="ARBA" id="ARBA00023224"/>
    </source>
</evidence>
<dbReference type="SUPFAM" id="SSF58104">
    <property type="entry name" value="Methyl-accepting chemotaxis protein (MCP) signaling domain"/>
    <property type="match status" value="1"/>
</dbReference>
<name>A0A856MGI7_9CYAN</name>
<evidence type="ECO:0000259" key="7">
    <source>
        <dbReference type="PROSITE" id="PS50111"/>
    </source>
</evidence>
<organism evidence="9 10">
    <name type="scientific">Brasilonema sennae CENA114</name>
    <dbReference type="NCBI Taxonomy" id="415709"/>
    <lineage>
        <taxon>Bacteria</taxon>
        <taxon>Bacillati</taxon>
        <taxon>Cyanobacteriota</taxon>
        <taxon>Cyanophyceae</taxon>
        <taxon>Nostocales</taxon>
        <taxon>Scytonemataceae</taxon>
        <taxon>Brasilonema</taxon>
        <taxon>Bromeliae group (in: Brasilonema)</taxon>
    </lineage>
</organism>
<feature type="coiled-coil region" evidence="4">
    <location>
        <begin position="415"/>
        <end position="442"/>
    </location>
</feature>
<dbReference type="InterPro" id="IPR029016">
    <property type="entry name" value="GAF-like_dom_sf"/>
</dbReference>
<dbReference type="Gene3D" id="3.30.450.40">
    <property type="match status" value="2"/>
</dbReference>
<dbReference type="PROSITE" id="PS50111">
    <property type="entry name" value="CHEMOTAXIS_TRANSDUC_2"/>
    <property type="match status" value="1"/>
</dbReference>
<dbReference type="InterPro" id="IPR004089">
    <property type="entry name" value="MCPsignal_dom"/>
</dbReference>
<feature type="domain" description="HAMP" evidence="8">
    <location>
        <begin position="430"/>
        <end position="481"/>
    </location>
</feature>
<keyword evidence="5" id="KW-0812">Transmembrane</keyword>